<evidence type="ECO:0000313" key="2">
    <source>
        <dbReference type="Proteomes" id="UP001164539"/>
    </source>
</evidence>
<accession>A0ACC1WY85</accession>
<reference evidence="1 2" key="1">
    <citation type="journal article" date="2023" name="Science">
        <title>Complex scaffold remodeling in plant triterpene biosynthesis.</title>
        <authorList>
            <person name="De La Pena R."/>
            <person name="Hodgson H."/>
            <person name="Liu J.C."/>
            <person name="Stephenson M.J."/>
            <person name="Martin A.C."/>
            <person name="Owen C."/>
            <person name="Harkess A."/>
            <person name="Leebens-Mack J."/>
            <person name="Jimenez L.E."/>
            <person name="Osbourn A."/>
            <person name="Sattely E.S."/>
        </authorList>
    </citation>
    <scope>NUCLEOTIDE SEQUENCE [LARGE SCALE GENOMIC DNA]</scope>
    <source>
        <strain evidence="2">cv. JPN11</strain>
        <tissue evidence="1">Leaf</tissue>
    </source>
</reference>
<organism evidence="1 2">
    <name type="scientific">Melia azedarach</name>
    <name type="common">Chinaberry tree</name>
    <dbReference type="NCBI Taxonomy" id="155640"/>
    <lineage>
        <taxon>Eukaryota</taxon>
        <taxon>Viridiplantae</taxon>
        <taxon>Streptophyta</taxon>
        <taxon>Embryophyta</taxon>
        <taxon>Tracheophyta</taxon>
        <taxon>Spermatophyta</taxon>
        <taxon>Magnoliopsida</taxon>
        <taxon>eudicotyledons</taxon>
        <taxon>Gunneridae</taxon>
        <taxon>Pentapetalae</taxon>
        <taxon>rosids</taxon>
        <taxon>malvids</taxon>
        <taxon>Sapindales</taxon>
        <taxon>Meliaceae</taxon>
        <taxon>Melia</taxon>
    </lineage>
</organism>
<name>A0ACC1WY85_MELAZ</name>
<evidence type="ECO:0000313" key="1">
    <source>
        <dbReference type="EMBL" id="KAJ4704043.1"/>
    </source>
</evidence>
<keyword evidence="2" id="KW-1185">Reference proteome</keyword>
<proteinExistence type="predicted"/>
<comment type="caution">
    <text evidence="1">The sequence shown here is derived from an EMBL/GenBank/DDBJ whole genome shotgun (WGS) entry which is preliminary data.</text>
</comment>
<gene>
    <name evidence="1" type="ORF">OWV82_023861</name>
</gene>
<dbReference type="Proteomes" id="UP001164539">
    <property type="component" value="Chromosome 13"/>
</dbReference>
<protein>
    <submittedName>
        <fullName evidence="1">Pectin lyase-like superfamily protein</fullName>
    </submittedName>
</protein>
<dbReference type="EMBL" id="CM051406">
    <property type="protein sequence ID" value="KAJ4704043.1"/>
    <property type="molecule type" value="Genomic_DNA"/>
</dbReference>
<sequence>MGFSFHFQKVFSMLLLFTLARNIQAADRVFNVKEFGARADGIADDSNAFDSAWREACNWNGNSKVLVPPGKYLVKFVVFKGPCKAPISFQLEGFVQAPPGLSKLENKESWITFQYLRDFTLAGRGTFHGQGQTAWPENQCHKNSDCKLPISIRFSFLNDSTISGIQSIDSKYFHINILGCYNLKLDNIKISAHKDSPNTDGIHIGRSNGVMISHSVIATGDDCVSLGQGSQNILVSNVLCGPGHGISVGSLGKYKNEEDVVGLTVRNCTFTDTNNGVRIKTWPDSQPGIASNFTFEDLIMNNVENPIVIDQQYCPHNSCNRKVPSRVKISNVSFKNIRGISSTKVAVSLVCSQETPCKNVEIGDINLVYNGVEDKGPAISSCSNVKPILIGKQIPATCA</sequence>